<protein>
    <submittedName>
        <fullName evidence="2">Uncharacterized protein</fullName>
    </submittedName>
</protein>
<evidence type="ECO:0000256" key="1">
    <source>
        <dbReference type="SAM" id="MobiDB-lite"/>
    </source>
</evidence>
<proteinExistence type="predicted"/>
<feature type="region of interest" description="Disordered" evidence="1">
    <location>
        <begin position="18"/>
        <end position="87"/>
    </location>
</feature>
<reference evidence="2" key="1">
    <citation type="submission" date="2021-01" db="EMBL/GenBank/DDBJ databases">
        <title>Genome sequence of Phenylobacterium sp. 20VBR1 isolated from a valley glaceir, Ny-Alesund, Svalbard.</title>
        <authorList>
            <person name="Thomas F.A."/>
            <person name="Krishnan K.P."/>
            <person name="Sinha R.K."/>
        </authorList>
    </citation>
    <scope>NUCLEOTIDE SEQUENCE</scope>
    <source>
        <strain evidence="2">20VBR1</strain>
    </source>
</reference>
<evidence type="ECO:0000313" key="2">
    <source>
        <dbReference type="EMBL" id="QQZ51256.1"/>
    </source>
</evidence>
<gene>
    <name evidence="2" type="ORF">JKL49_09255</name>
</gene>
<organism evidence="2">
    <name type="scientific">Phenylobacterium glaciei</name>
    <dbReference type="NCBI Taxonomy" id="2803784"/>
    <lineage>
        <taxon>Bacteria</taxon>
        <taxon>Pseudomonadati</taxon>
        <taxon>Pseudomonadota</taxon>
        <taxon>Alphaproteobacteria</taxon>
        <taxon>Caulobacterales</taxon>
        <taxon>Caulobacteraceae</taxon>
        <taxon>Phenylobacterium</taxon>
    </lineage>
</organism>
<dbReference type="AlphaFoldDB" id="A0A974S9U9"/>
<sequence>MDARKAEGHLAAVIDRLRSEAKKDASQAVKNTPTPSPPPRVARNSWCAWPTCSTPSWPNPRSAAQPLLKPLAASEARSSRRRPGPRS</sequence>
<name>A0A974S9U9_9CAUL</name>
<dbReference type="EMBL" id="CP068570">
    <property type="protein sequence ID" value="QQZ51256.1"/>
    <property type="molecule type" value="Genomic_DNA"/>
</dbReference>
<accession>A0A974S9U9</accession>